<dbReference type="Gene3D" id="3.30.1490.100">
    <property type="entry name" value="DNA polymerase, Y-family, little finger domain"/>
    <property type="match status" value="1"/>
</dbReference>
<dbReference type="PANTHER" id="PTHR46404:SF1">
    <property type="entry name" value="DNA POLYMERASE IOTA"/>
    <property type="match status" value="1"/>
</dbReference>
<dbReference type="PANTHER" id="PTHR46404">
    <property type="entry name" value="DNA POLYMERASE IOTA"/>
    <property type="match status" value="1"/>
</dbReference>
<dbReference type="Gene3D" id="3.30.70.270">
    <property type="match status" value="1"/>
</dbReference>
<proteinExistence type="predicted"/>
<dbReference type="SUPFAM" id="SSF56672">
    <property type="entry name" value="DNA/RNA polymerases"/>
    <property type="match status" value="1"/>
</dbReference>
<feature type="compositionally biased region" description="Basic and acidic residues" evidence="1">
    <location>
        <begin position="486"/>
        <end position="499"/>
    </location>
</feature>
<dbReference type="Gene3D" id="3.40.1170.60">
    <property type="match status" value="1"/>
</dbReference>
<dbReference type="InterPro" id="IPR043128">
    <property type="entry name" value="Rev_trsase/Diguanyl_cyclase"/>
</dbReference>
<dbReference type="SUPFAM" id="SSF100879">
    <property type="entry name" value="Lesion bypass DNA polymerase (Y-family), little finger domain"/>
    <property type="match status" value="1"/>
</dbReference>
<dbReference type="EMBL" id="NBIV01000115">
    <property type="protein sequence ID" value="PXF43674.1"/>
    <property type="molecule type" value="Genomic_DNA"/>
</dbReference>
<dbReference type="InterPro" id="IPR017961">
    <property type="entry name" value="DNA_pol_Y-fam_little_finger"/>
</dbReference>
<reference evidence="3 4" key="1">
    <citation type="journal article" date="2018" name="Mol. Biol. Evol.">
        <title>Analysis of the draft genome of the red seaweed Gracilariopsis chorda provides insights into genome size evolution in Rhodophyta.</title>
        <authorList>
            <person name="Lee J."/>
            <person name="Yang E.C."/>
            <person name="Graf L."/>
            <person name="Yang J.H."/>
            <person name="Qiu H."/>
            <person name="Zel Zion U."/>
            <person name="Chan C.X."/>
            <person name="Stephens T.G."/>
            <person name="Weber A.P.M."/>
            <person name="Boo G.H."/>
            <person name="Boo S.M."/>
            <person name="Kim K.M."/>
            <person name="Shin Y."/>
            <person name="Jung M."/>
            <person name="Lee S.J."/>
            <person name="Yim H.S."/>
            <person name="Lee J.H."/>
            <person name="Bhattacharya D."/>
            <person name="Yoon H.S."/>
        </authorList>
    </citation>
    <scope>NUCLEOTIDE SEQUENCE [LARGE SCALE GENOMIC DNA]</scope>
    <source>
        <strain evidence="3 4">SKKU-2015</strain>
        <tissue evidence="3">Whole body</tissue>
    </source>
</reference>
<dbReference type="Pfam" id="PF00817">
    <property type="entry name" value="IMS"/>
    <property type="match status" value="1"/>
</dbReference>
<comment type="caution">
    <text evidence="3">The sequence shown here is derived from an EMBL/GenBank/DDBJ whole genome shotgun (WGS) entry which is preliminary data.</text>
</comment>
<accession>A0A2V3INM3</accession>
<dbReference type="Pfam" id="PF11799">
    <property type="entry name" value="IMS_C"/>
    <property type="match status" value="1"/>
</dbReference>
<organism evidence="3 4">
    <name type="scientific">Gracilariopsis chorda</name>
    <dbReference type="NCBI Taxonomy" id="448386"/>
    <lineage>
        <taxon>Eukaryota</taxon>
        <taxon>Rhodophyta</taxon>
        <taxon>Florideophyceae</taxon>
        <taxon>Rhodymeniophycidae</taxon>
        <taxon>Gracilariales</taxon>
        <taxon>Gracilariaceae</taxon>
        <taxon>Gracilariopsis</taxon>
    </lineage>
</organism>
<protein>
    <submittedName>
        <fullName evidence="3">DNA polymerase iota</fullName>
    </submittedName>
</protein>
<gene>
    <name evidence="3" type="ORF">BWQ96_06579</name>
</gene>
<dbReference type="InterPro" id="IPR036775">
    <property type="entry name" value="DNA_pol_Y-fam_lit_finger_sf"/>
</dbReference>
<evidence type="ECO:0000256" key="1">
    <source>
        <dbReference type="SAM" id="MobiDB-lite"/>
    </source>
</evidence>
<evidence type="ECO:0000313" key="4">
    <source>
        <dbReference type="Proteomes" id="UP000247409"/>
    </source>
</evidence>
<dbReference type="InterPro" id="IPR043502">
    <property type="entry name" value="DNA/RNA_pol_sf"/>
</dbReference>
<name>A0A2V3INM3_9FLOR</name>
<dbReference type="GO" id="GO:0003684">
    <property type="term" value="F:damaged DNA binding"/>
    <property type="evidence" value="ECO:0007669"/>
    <property type="project" value="InterPro"/>
</dbReference>
<dbReference type="PROSITE" id="PS50173">
    <property type="entry name" value="UMUC"/>
    <property type="match status" value="1"/>
</dbReference>
<dbReference type="GO" id="GO:0006281">
    <property type="term" value="P:DNA repair"/>
    <property type="evidence" value="ECO:0007669"/>
    <property type="project" value="InterPro"/>
</dbReference>
<sequence length="560" mass="61855">MSIRRKRQRPVTSRAIIAFDLDCFYASVAIRARPHLKDKPVVIVQKHLCVTSNYVARSRAKGAVQKMTPVSHALQKCPELVCIDGSDLTPFREASLEVVTAIRAWLADRAREAAAMSNTKPPFCACQRLGFDEVFIDVTELALSEIENGGAPFLFRGHVFGRTDDDELRRLLMVASQLSHQLREYLIAKTQLTLCAGISHSKQLAKLAVNMNKPNDQTVFLPDQSAEYLKTLSPRALQGFGHGTHDKIITWTKHNGKHEGIETVADVLQLFGDGQDGIRRLGTILGNEQHALHILNLCRGVDHTEVLDSGDAPKSISAEDSCRSCTTMEDVSRRLVVQITRLVSRLRSDGQLFSRRPRALSVSYRFRGDGFVGTSRSVPMPTEIVSVCCSQQNKAIPKAIESIKKTALSVLKEHAGVQEGRTFDLTLLAVGASNFSDSDSFKGNGLTTDISEFFIGKAKRIDSGKKKSSGTLHHSQTPTGVSNHVQRTDSKERSTPEAEVRCPICNSKLSGDNLMQNNHIDKCLKSSCTKRDKSAGSVKRARKSLGTRTLDSYFSKRLQR</sequence>
<dbReference type="InterPro" id="IPR001126">
    <property type="entry name" value="UmuC"/>
</dbReference>
<feature type="compositionally biased region" description="Polar residues" evidence="1">
    <location>
        <begin position="469"/>
        <end position="485"/>
    </location>
</feature>
<feature type="region of interest" description="Disordered" evidence="1">
    <location>
        <begin position="463"/>
        <end position="499"/>
    </location>
</feature>
<evidence type="ECO:0000259" key="2">
    <source>
        <dbReference type="PROSITE" id="PS50173"/>
    </source>
</evidence>
<evidence type="ECO:0000313" key="3">
    <source>
        <dbReference type="EMBL" id="PXF43674.1"/>
    </source>
</evidence>
<dbReference type="Gene3D" id="3.30.160.60">
    <property type="entry name" value="Classic Zinc Finger"/>
    <property type="match status" value="1"/>
</dbReference>
<keyword evidence="4" id="KW-1185">Reference proteome</keyword>
<dbReference type="OrthoDB" id="3694at2759"/>
<dbReference type="Proteomes" id="UP000247409">
    <property type="component" value="Unassembled WGS sequence"/>
</dbReference>
<feature type="domain" description="UmuC" evidence="2">
    <location>
        <begin position="16"/>
        <end position="241"/>
    </location>
</feature>
<dbReference type="STRING" id="448386.A0A2V3INM3"/>
<dbReference type="AlphaFoldDB" id="A0A2V3INM3"/>